<proteinExistence type="inferred from homology"/>
<evidence type="ECO:0000256" key="6">
    <source>
        <dbReference type="ARBA" id="ARBA00022729"/>
    </source>
</evidence>
<evidence type="ECO:0000256" key="1">
    <source>
        <dbReference type="ARBA" id="ARBA00004498"/>
    </source>
</evidence>
<comment type="caution">
    <text evidence="11">Lacks conserved residue(s) required for the propagation of feature annotation.</text>
</comment>
<dbReference type="Pfam" id="PF12662">
    <property type="entry name" value="cEGF"/>
    <property type="match status" value="1"/>
</dbReference>
<evidence type="ECO:0000256" key="7">
    <source>
        <dbReference type="ARBA" id="ARBA00022737"/>
    </source>
</evidence>
<evidence type="ECO:0000256" key="10">
    <source>
        <dbReference type="ARBA" id="ARBA00023180"/>
    </source>
</evidence>
<dbReference type="SUPFAM" id="SSF57184">
    <property type="entry name" value="Growth factor receptor domain"/>
    <property type="match status" value="1"/>
</dbReference>
<dbReference type="InterPro" id="IPR018097">
    <property type="entry name" value="EGF_Ca-bd_CS"/>
</dbReference>
<dbReference type="EMBL" id="CATQJL010000305">
    <property type="protein sequence ID" value="CAJ0602367.1"/>
    <property type="molecule type" value="Genomic_DNA"/>
</dbReference>
<reference evidence="13" key="1">
    <citation type="submission" date="2023-07" db="EMBL/GenBank/DDBJ databases">
        <authorList>
            <consortium name="CYATHOMIX"/>
        </authorList>
    </citation>
    <scope>NUCLEOTIDE SEQUENCE</scope>
    <source>
        <strain evidence="13">N/A</strain>
    </source>
</reference>
<keyword evidence="4" id="KW-0272">Extracellular matrix</keyword>
<evidence type="ECO:0000256" key="4">
    <source>
        <dbReference type="ARBA" id="ARBA00022530"/>
    </source>
</evidence>
<comment type="caution">
    <text evidence="13">The sequence shown here is derived from an EMBL/GenBank/DDBJ whole genome shotgun (WGS) entry which is preliminary data.</text>
</comment>
<dbReference type="SMART" id="SM00181">
    <property type="entry name" value="EGF"/>
    <property type="match status" value="9"/>
</dbReference>
<dbReference type="InterPro" id="IPR000742">
    <property type="entry name" value="EGF"/>
</dbReference>
<dbReference type="Pfam" id="PF07645">
    <property type="entry name" value="EGF_CA"/>
    <property type="match status" value="7"/>
</dbReference>
<dbReference type="InterPro" id="IPR000152">
    <property type="entry name" value="EGF-type_Asp/Asn_hydroxyl_site"/>
</dbReference>
<dbReference type="PROSITE" id="PS01186">
    <property type="entry name" value="EGF_2"/>
    <property type="match status" value="4"/>
</dbReference>
<dbReference type="InterPro" id="IPR009030">
    <property type="entry name" value="Growth_fac_rcpt_cys_sf"/>
</dbReference>
<keyword evidence="7" id="KW-0677">Repeat</keyword>
<dbReference type="Gene3D" id="2.10.25.10">
    <property type="entry name" value="Laminin"/>
    <property type="match status" value="10"/>
</dbReference>
<dbReference type="InterPro" id="IPR001881">
    <property type="entry name" value="EGF-like_Ca-bd_dom"/>
</dbReference>
<feature type="domain" description="EGF-like" evidence="12">
    <location>
        <begin position="525"/>
        <end position="565"/>
    </location>
</feature>
<dbReference type="CDD" id="cd00054">
    <property type="entry name" value="EGF_CA"/>
    <property type="match status" value="5"/>
</dbReference>
<dbReference type="GO" id="GO:0005576">
    <property type="term" value="C:extracellular region"/>
    <property type="evidence" value="ECO:0007669"/>
    <property type="project" value="InterPro"/>
</dbReference>
<comment type="similarity">
    <text evidence="2">Belongs to the fibulin family.</text>
</comment>
<evidence type="ECO:0000256" key="2">
    <source>
        <dbReference type="ARBA" id="ARBA00006127"/>
    </source>
</evidence>
<gene>
    <name evidence="13" type="ORF">CYNAS_LOCUS14350</name>
</gene>
<keyword evidence="10" id="KW-0325">Glycoprotein</keyword>
<keyword evidence="5 11" id="KW-0245">EGF-like domain</keyword>
<dbReference type="PANTHER" id="PTHR24050:SF27">
    <property type="entry name" value="FIBRILLIN-1"/>
    <property type="match status" value="1"/>
</dbReference>
<dbReference type="AlphaFoldDB" id="A0AA36H267"/>
<dbReference type="PROSITE" id="PS50026">
    <property type="entry name" value="EGF_3"/>
    <property type="match status" value="3"/>
</dbReference>
<keyword evidence="14" id="KW-1185">Reference proteome</keyword>
<evidence type="ECO:0000256" key="9">
    <source>
        <dbReference type="ARBA" id="ARBA00023157"/>
    </source>
</evidence>
<keyword evidence="8" id="KW-0106">Calcium</keyword>
<feature type="domain" description="EGF-like" evidence="12">
    <location>
        <begin position="610"/>
        <end position="650"/>
    </location>
</feature>
<dbReference type="FunFam" id="2.10.25.10:FF:000859">
    <property type="entry name" value="Fibulin-1"/>
    <property type="match status" value="1"/>
</dbReference>
<keyword evidence="6" id="KW-0732">Signal</keyword>
<dbReference type="PROSITE" id="PS01177">
    <property type="entry name" value="ANAPHYLATOXIN_1"/>
    <property type="match status" value="1"/>
</dbReference>
<protein>
    <recommendedName>
        <fullName evidence="12">EGF-like domain-containing protein</fullName>
    </recommendedName>
</protein>
<dbReference type="Pfam" id="PF22914">
    <property type="entry name" value="Fibulin_C"/>
    <property type="match status" value="2"/>
</dbReference>
<comment type="subcellular location">
    <subcellularLocation>
        <location evidence="1">Secreted</location>
        <location evidence="1">Extracellular space</location>
        <location evidence="1">Extracellular matrix</location>
    </subcellularLocation>
</comment>
<dbReference type="InterPro" id="IPR052235">
    <property type="entry name" value="Nephronectin_domain"/>
</dbReference>
<keyword evidence="9" id="KW-1015">Disulfide bond</keyword>
<name>A0AA36H267_CYLNA</name>
<dbReference type="Proteomes" id="UP001176961">
    <property type="component" value="Unassembled WGS sequence"/>
</dbReference>
<evidence type="ECO:0000313" key="14">
    <source>
        <dbReference type="Proteomes" id="UP001176961"/>
    </source>
</evidence>
<dbReference type="InterPro" id="IPR026823">
    <property type="entry name" value="cEGF"/>
</dbReference>
<feature type="domain" description="EGF-like" evidence="12">
    <location>
        <begin position="566"/>
        <end position="609"/>
    </location>
</feature>
<dbReference type="InterPro" id="IPR000020">
    <property type="entry name" value="Anaphylatoxin/fibulin"/>
</dbReference>
<organism evidence="13 14">
    <name type="scientific">Cylicocyclus nassatus</name>
    <name type="common">Nematode worm</name>
    <dbReference type="NCBI Taxonomy" id="53992"/>
    <lineage>
        <taxon>Eukaryota</taxon>
        <taxon>Metazoa</taxon>
        <taxon>Ecdysozoa</taxon>
        <taxon>Nematoda</taxon>
        <taxon>Chromadorea</taxon>
        <taxon>Rhabditida</taxon>
        <taxon>Rhabditina</taxon>
        <taxon>Rhabditomorpha</taxon>
        <taxon>Strongyloidea</taxon>
        <taxon>Strongylidae</taxon>
        <taxon>Cylicocyclus</taxon>
    </lineage>
</organism>
<evidence type="ECO:0000256" key="11">
    <source>
        <dbReference type="PROSITE-ProRule" id="PRU00076"/>
    </source>
</evidence>
<dbReference type="PANTHER" id="PTHR24050">
    <property type="entry name" value="PA14 DOMAIN-CONTAINING PROTEIN"/>
    <property type="match status" value="1"/>
</dbReference>
<accession>A0AA36H267</accession>
<dbReference type="SMART" id="SM00179">
    <property type="entry name" value="EGF_CA"/>
    <property type="match status" value="9"/>
</dbReference>
<dbReference type="FunFam" id="2.10.25.10:FF:000078">
    <property type="entry name" value="Fibulin-1"/>
    <property type="match status" value="1"/>
</dbReference>
<dbReference type="FunFam" id="2.10.25.10:FF:000119">
    <property type="entry name" value="vitamin K-dependent protein S"/>
    <property type="match status" value="1"/>
</dbReference>
<dbReference type="GO" id="GO:0005509">
    <property type="term" value="F:calcium ion binding"/>
    <property type="evidence" value="ECO:0007669"/>
    <property type="project" value="InterPro"/>
</dbReference>
<evidence type="ECO:0000313" key="13">
    <source>
        <dbReference type="EMBL" id="CAJ0602367.1"/>
    </source>
</evidence>
<evidence type="ECO:0000256" key="5">
    <source>
        <dbReference type="ARBA" id="ARBA00022536"/>
    </source>
</evidence>
<evidence type="ECO:0000256" key="8">
    <source>
        <dbReference type="ARBA" id="ARBA00022837"/>
    </source>
</evidence>
<dbReference type="SUPFAM" id="SSF57196">
    <property type="entry name" value="EGF/Laminin"/>
    <property type="match status" value="5"/>
</dbReference>
<dbReference type="InterPro" id="IPR055088">
    <property type="entry name" value="Fibulin_C"/>
</dbReference>
<keyword evidence="3" id="KW-0964">Secreted</keyword>
<evidence type="ECO:0000256" key="3">
    <source>
        <dbReference type="ARBA" id="ARBA00022525"/>
    </source>
</evidence>
<dbReference type="InterPro" id="IPR049883">
    <property type="entry name" value="NOTCH1_EGF-like"/>
</dbReference>
<dbReference type="PROSITE" id="PS00010">
    <property type="entry name" value="ASX_HYDROXYL"/>
    <property type="match status" value="3"/>
</dbReference>
<dbReference type="PROSITE" id="PS01187">
    <property type="entry name" value="EGF_CA"/>
    <property type="match status" value="2"/>
</dbReference>
<evidence type="ECO:0000259" key="12">
    <source>
        <dbReference type="PROSITE" id="PS50026"/>
    </source>
</evidence>
<sequence length="1008" mass="111992">MTRTKVWSARGHLIFVSHNGVSYLKCSSPFATAILLEVNIFSSVNTTRYENFRTGQRKGSRTAFTNMNLMRFRFIWSSILVTWVASANELSRCCSGGSRHFIQTQTCSNIKAEGTTATCVRTASICCLRALLDSACEEGTALARQDEMCPSSINTLGGGLRKGHESDYDRISWECCDCCLLAKDLLHKNQPCVAPTGFSAACLKSFTRCCQGSIEITQSYPYMTGKPKTDHNAVFPGDRCVNAKCEHLCNDRGGETVECSCRSGYDLGPDGYSCIDRNECRSSTPPCAWGREVCVNTIGGYLCQQLRPLVKRPFVRQRPRVARKYEDNRRAATRRSQTFIPIPTAPVEDELQPQNCPAGYESRRGQCVDIDECLLLADDCLESQRCLNLPGSFKCIRTLSCGTGYAMDSETEECIDVDECNLGSHDCGPLYQCRNTQGSYRCDPKKCGEGELQNPQTGECTSIDCPLGYYPSNGMCHDVDECATGDRCGPGEECVNTAGSFRCQQKGNICQPGYAVNKDTGFCDDINECLNKTVCDGLMCINLPGSYKCRCNAGYEFNEKTKRCEDVDECEKFAGHVCDLSAECQNTIGSFICKCKEGFELAADGRRCEDINECERGTARCEQKCINIPGSYQCICDRGYTVGSDGKTCEDIDECALWAGSGSDLCMGGCVNTKGSYLCQCPPGYKIQPDGRTCVDVDECALGECQGKDRICVNTLGQFKCHRIECPPNYVHDSNYKNRCNRLRSMCDGIPEAVCKARYPVHITWQFIAIPKGILISSHRPTITLFTIKGPSHNDSIVQFELNLKRAIPEAPSVLLAIRPNFLLQKGKDRNSAVVAVRDTLDGPQTIEMELILRLTKKSQFAGKYVANLIVHVAPHKRHSNTRIQDGYSCIKVCGEEEARCLGNHTEEILYQFRALPSTTFVKYPIEVSRIRTHMDTPFSVDYSLDYVGMRHFIIEQDRNIGIVKLAKPIVGPATERIRVNIHTKSRTGVILAYNVAIIEVYVSPYYF</sequence>